<feature type="domain" description="Cdc6 C-terminal" evidence="8">
    <location>
        <begin position="377"/>
        <end position="461"/>
    </location>
</feature>
<evidence type="ECO:0000256" key="6">
    <source>
        <dbReference type="ARBA" id="ARBA00023306"/>
    </source>
</evidence>
<dbReference type="InterPro" id="IPR050311">
    <property type="entry name" value="ORC1/CDC6"/>
</dbReference>
<comment type="function">
    <text evidence="7">Involved in the initiation of DNA replication. Also participates in checkpoint controls that ensure DNA replication is completed before mitosis is initiated.</text>
</comment>
<name>A0ABN8B5S1_CHISP</name>
<protein>
    <recommendedName>
        <fullName evidence="7">Cell division control protein</fullName>
    </recommendedName>
</protein>
<organism evidence="9 10">
    <name type="scientific">Chilo suppressalis</name>
    <name type="common">Asiatic rice borer moth</name>
    <dbReference type="NCBI Taxonomy" id="168631"/>
    <lineage>
        <taxon>Eukaryota</taxon>
        <taxon>Metazoa</taxon>
        <taxon>Ecdysozoa</taxon>
        <taxon>Arthropoda</taxon>
        <taxon>Hexapoda</taxon>
        <taxon>Insecta</taxon>
        <taxon>Pterygota</taxon>
        <taxon>Neoptera</taxon>
        <taxon>Endopterygota</taxon>
        <taxon>Lepidoptera</taxon>
        <taxon>Glossata</taxon>
        <taxon>Ditrysia</taxon>
        <taxon>Pyraloidea</taxon>
        <taxon>Crambidae</taxon>
        <taxon>Crambinae</taxon>
        <taxon>Chilo</taxon>
    </lineage>
</organism>
<reference evidence="9" key="1">
    <citation type="submission" date="2021-12" db="EMBL/GenBank/DDBJ databases">
        <authorList>
            <person name="King R."/>
        </authorList>
    </citation>
    <scope>NUCLEOTIDE SEQUENCE</scope>
</reference>
<evidence type="ECO:0000256" key="3">
    <source>
        <dbReference type="ARBA" id="ARBA00022618"/>
    </source>
</evidence>
<evidence type="ECO:0000256" key="5">
    <source>
        <dbReference type="ARBA" id="ARBA00023242"/>
    </source>
</evidence>
<dbReference type="CDD" id="cd00009">
    <property type="entry name" value="AAA"/>
    <property type="match status" value="1"/>
</dbReference>
<proteinExistence type="inferred from homology"/>
<sequence length="481" mass="53784">MSTLQATIPFKSRKKVTLTNKINKSNCENDEVLNYKCPRKRHAEVDVDFKGLCPVVKLSRLEFSKWNVLKEDLSSLNQLKEDPVSGISNSTKPLSSREQEIEYLENFLNRQLDCKESASIYISGQPGTGKTASLSYILKLPKVVKGYKQVYINCTMMKSARTIYNRICQELHLKTSGTTEKACLSAIEKYLKKDHKMTLLVLDEIDQLDSKRQSVLYSIFEWPAIPNSGIVLIGIANALDLTERTLPRLQARCSLRPRTLHFAPYTKEQIINIFTTVLADEDRNNVFSPVALQMLAAKIAAVSGDMRRALDIGRRVIELARRNKFHENQSIDKMMKDTQVTVELKQVLEVLNDVYGGSRKMENEVEEGFPMQQKLILCSLMLMLTKGKNRDIVMGKLHDVYKRVAAARNIAPLDMGEMVGACSLLEASGAVRVVGTGAGAGGARARRLRLQWDEAELAGALKDKPMLASILADVNCLAPSS</sequence>
<evidence type="ECO:0000256" key="1">
    <source>
        <dbReference type="ARBA" id="ARBA00004123"/>
    </source>
</evidence>
<keyword evidence="4" id="KW-0235">DNA replication</keyword>
<keyword evidence="5 7" id="KW-0539">Nucleus</keyword>
<dbReference type="Pfam" id="PF22606">
    <property type="entry name" value="Cdc6-ORC-like_ATPase_lid"/>
    <property type="match status" value="1"/>
</dbReference>
<dbReference type="Gene3D" id="1.10.10.10">
    <property type="entry name" value="Winged helix-like DNA-binding domain superfamily/Winged helix DNA-binding domain"/>
    <property type="match status" value="1"/>
</dbReference>
<keyword evidence="3" id="KW-0132">Cell division</keyword>
<dbReference type="InterPro" id="IPR036388">
    <property type="entry name" value="WH-like_DNA-bd_sf"/>
</dbReference>
<evidence type="ECO:0000259" key="8">
    <source>
        <dbReference type="SMART" id="SM01074"/>
    </source>
</evidence>
<dbReference type="Gene3D" id="3.40.50.300">
    <property type="entry name" value="P-loop containing nucleotide triphosphate hydrolases"/>
    <property type="match status" value="1"/>
</dbReference>
<dbReference type="PANTHER" id="PTHR10763">
    <property type="entry name" value="CELL DIVISION CONTROL PROTEIN 6-RELATED"/>
    <property type="match status" value="1"/>
</dbReference>
<dbReference type="PIRSF" id="PIRSF001767">
    <property type="entry name" value="Cdc6"/>
    <property type="match status" value="1"/>
</dbReference>
<dbReference type="PANTHER" id="PTHR10763:SF26">
    <property type="entry name" value="CELL DIVISION CONTROL PROTEIN 6 HOMOLOG"/>
    <property type="match status" value="1"/>
</dbReference>
<dbReference type="SUPFAM" id="SSF52540">
    <property type="entry name" value="P-loop containing nucleoside triphosphate hydrolases"/>
    <property type="match status" value="1"/>
</dbReference>
<keyword evidence="6" id="KW-0131">Cell cycle</keyword>
<dbReference type="Pfam" id="PF09079">
    <property type="entry name" value="WHD_Cdc6"/>
    <property type="match status" value="1"/>
</dbReference>
<dbReference type="Pfam" id="PF13401">
    <property type="entry name" value="AAA_22"/>
    <property type="match status" value="1"/>
</dbReference>
<dbReference type="InterPro" id="IPR015163">
    <property type="entry name" value="Cdc6_C"/>
</dbReference>
<evidence type="ECO:0000256" key="7">
    <source>
        <dbReference type="PIRNR" id="PIRNR001767"/>
    </source>
</evidence>
<comment type="similarity">
    <text evidence="2 7">Belongs to the CDC6/cdc18 family.</text>
</comment>
<dbReference type="EMBL" id="OU963896">
    <property type="protein sequence ID" value="CAH0404725.1"/>
    <property type="molecule type" value="Genomic_DNA"/>
</dbReference>
<dbReference type="InterPro" id="IPR049945">
    <property type="entry name" value="AAA_22"/>
</dbReference>
<evidence type="ECO:0000313" key="10">
    <source>
        <dbReference type="Proteomes" id="UP001153292"/>
    </source>
</evidence>
<dbReference type="InterPro" id="IPR036390">
    <property type="entry name" value="WH_DNA-bd_sf"/>
</dbReference>
<dbReference type="SMART" id="SM01074">
    <property type="entry name" value="Cdc6_C"/>
    <property type="match status" value="1"/>
</dbReference>
<keyword evidence="10" id="KW-1185">Reference proteome</keyword>
<accession>A0ABN8B5S1</accession>
<dbReference type="CDD" id="cd08768">
    <property type="entry name" value="Cdc6_C"/>
    <property type="match status" value="1"/>
</dbReference>
<dbReference type="Gene3D" id="1.10.8.60">
    <property type="match status" value="1"/>
</dbReference>
<gene>
    <name evidence="9" type="ORF">CHILSU_LOCUS8069</name>
</gene>
<dbReference type="InterPro" id="IPR016314">
    <property type="entry name" value="Cdc6/18"/>
</dbReference>
<evidence type="ECO:0000256" key="2">
    <source>
        <dbReference type="ARBA" id="ARBA00006184"/>
    </source>
</evidence>
<evidence type="ECO:0000256" key="4">
    <source>
        <dbReference type="ARBA" id="ARBA00022705"/>
    </source>
</evidence>
<comment type="subcellular location">
    <subcellularLocation>
        <location evidence="1 7">Nucleus</location>
    </subcellularLocation>
</comment>
<evidence type="ECO:0000313" key="9">
    <source>
        <dbReference type="EMBL" id="CAH0404725.1"/>
    </source>
</evidence>
<dbReference type="SUPFAM" id="SSF46785">
    <property type="entry name" value="Winged helix' DNA-binding domain"/>
    <property type="match status" value="1"/>
</dbReference>
<dbReference type="InterPro" id="IPR054425">
    <property type="entry name" value="Cdc6_ORC1-like_ATPase_lid"/>
</dbReference>
<dbReference type="InterPro" id="IPR027417">
    <property type="entry name" value="P-loop_NTPase"/>
</dbReference>
<dbReference type="Proteomes" id="UP001153292">
    <property type="component" value="Chromosome 3"/>
</dbReference>